<protein>
    <submittedName>
        <fullName evidence="2">DUF5980 family protein</fullName>
    </submittedName>
</protein>
<sequence>MRPSHPFRKALGVLAALPLILLLTTAPPASASPPPTWTLYDGSAQYVCQTPGNNPGSFGYYLAPVLGEWTTTISLGMTDLPPGSTSQGSRIPPGSNHPHEDGGVTVNGWIGYNVTTAPLGLYHPRISATDGVTSQSYLVTLEIKQRC</sequence>
<reference evidence="2 3" key="1">
    <citation type="submission" date="2023-08" db="EMBL/GenBank/DDBJ databases">
        <title>Phytohabitans sansha sp. nov., isolated from marine sediment.</title>
        <authorList>
            <person name="Zhao Y."/>
            <person name="Yi K."/>
        </authorList>
    </citation>
    <scope>NUCLEOTIDE SEQUENCE [LARGE SCALE GENOMIC DNA]</scope>
    <source>
        <strain evidence="2 3">ZYX-F-186</strain>
    </source>
</reference>
<feature type="signal peptide" evidence="1">
    <location>
        <begin position="1"/>
        <end position="31"/>
    </location>
</feature>
<accession>A0ABU0ZI12</accession>
<feature type="chain" id="PRO_5046824649" evidence="1">
    <location>
        <begin position="32"/>
        <end position="147"/>
    </location>
</feature>
<evidence type="ECO:0000256" key="1">
    <source>
        <dbReference type="SAM" id="SignalP"/>
    </source>
</evidence>
<evidence type="ECO:0000313" key="3">
    <source>
        <dbReference type="Proteomes" id="UP001230908"/>
    </source>
</evidence>
<evidence type="ECO:0000313" key="2">
    <source>
        <dbReference type="EMBL" id="MDQ7906069.1"/>
    </source>
</evidence>
<keyword evidence="1" id="KW-0732">Signal</keyword>
<proteinExistence type="predicted"/>
<keyword evidence="3" id="KW-1185">Reference proteome</keyword>
<dbReference type="EMBL" id="JAVHUY010000013">
    <property type="protein sequence ID" value="MDQ7906069.1"/>
    <property type="molecule type" value="Genomic_DNA"/>
</dbReference>
<comment type="caution">
    <text evidence="2">The sequence shown here is derived from an EMBL/GenBank/DDBJ whole genome shotgun (WGS) entry which is preliminary data.</text>
</comment>
<organism evidence="2 3">
    <name type="scientific">Phytohabitans maris</name>
    <dbReference type="NCBI Taxonomy" id="3071409"/>
    <lineage>
        <taxon>Bacteria</taxon>
        <taxon>Bacillati</taxon>
        <taxon>Actinomycetota</taxon>
        <taxon>Actinomycetes</taxon>
        <taxon>Micromonosporales</taxon>
        <taxon>Micromonosporaceae</taxon>
    </lineage>
</organism>
<dbReference type="RefSeq" id="WP_308713335.1">
    <property type="nucleotide sequence ID" value="NZ_JAVHUY010000013.1"/>
</dbReference>
<dbReference type="Pfam" id="PF19410">
    <property type="entry name" value="DUF5980"/>
    <property type="match status" value="1"/>
</dbReference>
<gene>
    <name evidence="2" type="ORF">RB614_16270</name>
</gene>
<dbReference type="Proteomes" id="UP001230908">
    <property type="component" value="Unassembled WGS sequence"/>
</dbReference>
<dbReference type="InterPro" id="IPR046023">
    <property type="entry name" value="DUF5980"/>
</dbReference>
<name>A0ABU0ZI12_9ACTN</name>